<dbReference type="Pfam" id="PF12796">
    <property type="entry name" value="Ank_2"/>
    <property type="match status" value="1"/>
</dbReference>
<proteinExistence type="predicted"/>
<dbReference type="Gene3D" id="1.25.40.20">
    <property type="entry name" value="Ankyrin repeat-containing domain"/>
    <property type="match status" value="1"/>
</dbReference>
<dbReference type="PANTHER" id="PTHR24171">
    <property type="entry name" value="ANKYRIN REPEAT DOMAIN-CONTAINING PROTEIN 39-RELATED"/>
    <property type="match status" value="1"/>
</dbReference>
<evidence type="ECO:0000313" key="4">
    <source>
        <dbReference type="EMBL" id="CAF3647160.1"/>
    </source>
</evidence>
<dbReference type="PANTHER" id="PTHR24171:SF8">
    <property type="entry name" value="BRCA1-ASSOCIATED RING DOMAIN PROTEIN 1"/>
    <property type="match status" value="1"/>
</dbReference>
<dbReference type="InterPro" id="IPR002110">
    <property type="entry name" value="Ankyrin_rpt"/>
</dbReference>
<reference evidence="4" key="1">
    <citation type="submission" date="2021-02" db="EMBL/GenBank/DDBJ databases">
        <authorList>
            <person name="Nowell W R."/>
        </authorList>
    </citation>
    <scope>NUCLEOTIDE SEQUENCE</scope>
</reference>
<feature type="non-terminal residue" evidence="4">
    <location>
        <position position="234"/>
    </location>
</feature>
<dbReference type="GO" id="GO:0004842">
    <property type="term" value="F:ubiquitin-protein transferase activity"/>
    <property type="evidence" value="ECO:0007669"/>
    <property type="project" value="TreeGrafter"/>
</dbReference>
<gene>
    <name evidence="4" type="ORF">FNK824_LOCUS5778</name>
</gene>
<dbReference type="SUPFAM" id="SSF48403">
    <property type="entry name" value="Ankyrin repeat"/>
    <property type="match status" value="1"/>
</dbReference>
<comment type="caution">
    <text evidence="4">The sequence shown here is derived from an EMBL/GenBank/DDBJ whole genome shotgun (WGS) entry which is preliminary data.</text>
</comment>
<dbReference type="GO" id="GO:0070531">
    <property type="term" value="C:BRCA1-A complex"/>
    <property type="evidence" value="ECO:0007669"/>
    <property type="project" value="TreeGrafter"/>
</dbReference>
<dbReference type="SMART" id="SM00248">
    <property type="entry name" value="ANK"/>
    <property type="match status" value="2"/>
</dbReference>
<dbReference type="AlphaFoldDB" id="A0A818QUZ0"/>
<evidence type="ECO:0000313" key="5">
    <source>
        <dbReference type="Proteomes" id="UP000663874"/>
    </source>
</evidence>
<dbReference type="PROSITE" id="PS50088">
    <property type="entry name" value="ANK_REPEAT"/>
    <property type="match status" value="1"/>
</dbReference>
<dbReference type="InterPro" id="IPR036770">
    <property type="entry name" value="Ankyrin_rpt-contain_sf"/>
</dbReference>
<evidence type="ECO:0000256" key="1">
    <source>
        <dbReference type="ARBA" id="ARBA00022737"/>
    </source>
</evidence>
<dbReference type="GO" id="GO:0031436">
    <property type="term" value="C:BRCA1-BARD1 complex"/>
    <property type="evidence" value="ECO:0007669"/>
    <property type="project" value="TreeGrafter"/>
</dbReference>
<feature type="repeat" description="ANK" evidence="3">
    <location>
        <begin position="57"/>
        <end position="78"/>
    </location>
</feature>
<evidence type="ECO:0000256" key="2">
    <source>
        <dbReference type="ARBA" id="ARBA00023043"/>
    </source>
</evidence>
<dbReference type="PROSITE" id="PS50297">
    <property type="entry name" value="ANK_REP_REGION"/>
    <property type="match status" value="1"/>
</dbReference>
<accession>A0A818QUZ0</accession>
<sequence>MGTSTSIEEKNEASILRHPERGEASDLYWACRTGDLDTVQKLIAATPYIDINRLQPNGSTALHAASFFGHASIVRLLLHQYGVIRHRRNRHGLTAYEEADTDEIHLLFHRSSNSRRFYSDIAADAKHLFIWTAHEQTDDKDDNDETPHDYLRGVNNEMMIRYNQLVAHIEKTRATSSIVRPLIPRKMHYIDRSDPVYDESKAEKDLQHLIDEDVTPSNSEYRKACELLSKYVKT</sequence>
<dbReference type="Proteomes" id="UP000663874">
    <property type="component" value="Unassembled WGS sequence"/>
</dbReference>
<dbReference type="EMBL" id="CAJOBE010000474">
    <property type="protein sequence ID" value="CAF3647160.1"/>
    <property type="molecule type" value="Genomic_DNA"/>
</dbReference>
<dbReference type="GO" id="GO:0085020">
    <property type="term" value="P:protein K6-linked ubiquitination"/>
    <property type="evidence" value="ECO:0007669"/>
    <property type="project" value="TreeGrafter"/>
</dbReference>
<protein>
    <submittedName>
        <fullName evidence="4">Uncharacterized protein</fullName>
    </submittedName>
</protein>
<evidence type="ECO:0000256" key="3">
    <source>
        <dbReference type="PROSITE-ProRule" id="PRU00023"/>
    </source>
</evidence>
<name>A0A818QUZ0_9BILA</name>
<organism evidence="4 5">
    <name type="scientific">Rotaria sordida</name>
    <dbReference type="NCBI Taxonomy" id="392033"/>
    <lineage>
        <taxon>Eukaryota</taxon>
        <taxon>Metazoa</taxon>
        <taxon>Spiralia</taxon>
        <taxon>Gnathifera</taxon>
        <taxon>Rotifera</taxon>
        <taxon>Eurotatoria</taxon>
        <taxon>Bdelloidea</taxon>
        <taxon>Philodinida</taxon>
        <taxon>Philodinidae</taxon>
        <taxon>Rotaria</taxon>
    </lineage>
</organism>
<keyword evidence="2 3" id="KW-0040">ANK repeat</keyword>
<keyword evidence="1" id="KW-0677">Repeat</keyword>